<dbReference type="EMBL" id="JAQQLF010000026">
    <property type="protein sequence ID" value="MDC7718836.1"/>
    <property type="molecule type" value="Genomic_DNA"/>
</dbReference>
<evidence type="ECO:0000313" key="1">
    <source>
        <dbReference type="EMBL" id="MDC7718836.1"/>
    </source>
</evidence>
<gene>
    <name evidence="1" type="ORF">PQU95_16670</name>
</gene>
<accession>A0ABT5J2Y8</accession>
<protein>
    <submittedName>
        <fullName evidence="1">Uncharacterized protein</fullName>
    </submittedName>
</protein>
<keyword evidence="2" id="KW-1185">Reference proteome</keyword>
<dbReference type="RefSeq" id="WP_081600668.1">
    <property type="nucleotide sequence ID" value="NZ_JAQQLF010000026.1"/>
</dbReference>
<organism evidence="1 2">
    <name type="scientific">Vogesella aquatica</name>
    <dbReference type="NCBI Taxonomy" id="2984206"/>
    <lineage>
        <taxon>Bacteria</taxon>
        <taxon>Pseudomonadati</taxon>
        <taxon>Pseudomonadota</taxon>
        <taxon>Betaproteobacteria</taxon>
        <taxon>Neisseriales</taxon>
        <taxon>Chromobacteriaceae</taxon>
        <taxon>Vogesella</taxon>
    </lineage>
</organism>
<comment type="caution">
    <text evidence="1">The sequence shown here is derived from an EMBL/GenBank/DDBJ whole genome shotgun (WGS) entry which is preliminary data.</text>
</comment>
<name>A0ABT5J2Y8_9NEIS</name>
<proteinExistence type="predicted"/>
<reference evidence="1 2" key="1">
    <citation type="submission" date="2023-01" db="EMBL/GenBank/DDBJ databases">
        <title>Novel species of the genus Vogesella isolated from rivers.</title>
        <authorList>
            <person name="Lu H."/>
        </authorList>
    </citation>
    <scope>NUCLEOTIDE SEQUENCE [LARGE SCALE GENOMIC DNA]</scope>
    <source>
        <strain evidence="1 2">DC21W</strain>
    </source>
</reference>
<dbReference type="Proteomes" id="UP001219956">
    <property type="component" value="Unassembled WGS sequence"/>
</dbReference>
<evidence type="ECO:0000313" key="2">
    <source>
        <dbReference type="Proteomes" id="UP001219956"/>
    </source>
</evidence>
<sequence>MNRYCIWFVTPGNPVSRHAEITLAGTIHNHHVLEDIEKRLAGSLQLPHILITDWKRFEDPPAANPVAA</sequence>